<keyword evidence="8 9" id="KW-0472">Membrane</keyword>
<proteinExistence type="inferred from homology"/>
<comment type="similarity">
    <text evidence="1 9">Belongs to the complex I NDUFS4 subunit family.</text>
</comment>
<evidence type="ECO:0000256" key="3">
    <source>
        <dbReference type="ARBA" id="ARBA00022660"/>
    </source>
</evidence>
<dbReference type="EMBL" id="JWZX01001694">
    <property type="protein sequence ID" value="KOO32748.1"/>
    <property type="molecule type" value="Genomic_DNA"/>
</dbReference>
<evidence type="ECO:0000256" key="7">
    <source>
        <dbReference type="ARBA" id="ARBA00023128"/>
    </source>
</evidence>
<sequence length="192" mass="21499">MLALRLSQRTATRCLAARPLPALAAARPARALSSAITKASGADKSVSKETAPAVDKETLQAFTGAPAAMMETRIVKIYQQPNTVQNATQNQIPWRMQWEDDQTNRWTNPLMGWTSTNDPPSNTRMTLEFHTAEDAMRFCERNGWKYEVAQSKPNREMNASPKKYSDNFKWKGAKGRTLPALYKPPPPPPPKQ</sequence>
<dbReference type="GO" id="GO:0022900">
    <property type="term" value="P:electron transport chain"/>
    <property type="evidence" value="ECO:0007669"/>
    <property type="project" value="InterPro"/>
</dbReference>
<keyword evidence="12" id="KW-1185">Reference proteome</keyword>
<keyword evidence="7 9" id="KW-0496">Mitochondrion</keyword>
<comment type="caution">
    <text evidence="11">The sequence shown here is derived from an EMBL/GenBank/DDBJ whole genome shotgun (WGS) entry which is preliminary data.</text>
</comment>
<dbReference type="PANTHER" id="PTHR12219:SF8">
    <property type="entry name" value="NADH DEHYDROGENASE [UBIQUINONE] IRON-SULFUR PROTEIN 4, MITOCHONDRIAL"/>
    <property type="match status" value="1"/>
</dbReference>
<comment type="function">
    <text evidence="9">Accessory subunit of the mitochondrial membrane respiratory chain NADH dehydrogenase (Complex I), that is believed not to be involved in catalysis. Complex I functions in the transfer of electrons from NADH to the respiratory chain. The immediate electron acceptor for the enzyme is believed to be ubiquinone.</text>
</comment>
<keyword evidence="3 9" id="KW-0679">Respiratory chain</keyword>
<evidence type="ECO:0000256" key="10">
    <source>
        <dbReference type="SAM" id="MobiDB-lite"/>
    </source>
</evidence>
<evidence type="ECO:0000256" key="6">
    <source>
        <dbReference type="ARBA" id="ARBA00022982"/>
    </source>
</evidence>
<evidence type="ECO:0000256" key="8">
    <source>
        <dbReference type="ARBA" id="ARBA00023136"/>
    </source>
</evidence>
<dbReference type="InterPro" id="IPR038532">
    <property type="entry name" value="NDUFS4-like_sf"/>
</dbReference>
<dbReference type="OrthoDB" id="3089at2759"/>
<evidence type="ECO:0000313" key="12">
    <source>
        <dbReference type="Proteomes" id="UP000037460"/>
    </source>
</evidence>
<comment type="subcellular location">
    <subcellularLocation>
        <location evidence="9">Mitochondrion inner membrane</location>
        <topology evidence="9">Peripheral membrane protein</topology>
        <orientation evidence="9">Matrix side</orientation>
    </subcellularLocation>
</comment>
<evidence type="ECO:0000256" key="9">
    <source>
        <dbReference type="RuleBase" id="RU367010"/>
    </source>
</evidence>
<keyword evidence="5 9" id="KW-0809">Transit peptide</keyword>
<dbReference type="Gene3D" id="3.30.160.190">
    <property type="entry name" value="atu1810 like domain"/>
    <property type="match status" value="1"/>
</dbReference>
<accession>A0A0M0K2Y1</accession>
<evidence type="ECO:0000256" key="5">
    <source>
        <dbReference type="ARBA" id="ARBA00022946"/>
    </source>
</evidence>
<protein>
    <recommendedName>
        <fullName evidence="9">NADH dehydrogenase [ubiquinone] iron-sulfur protein 4, mitochondrial</fullName>
    </recommendedName>
</protein>
<dbReference type="AlphaFoldDB" id="A0A0M0K2Y1"/>
<feature type="region of interest" description="Disordered" evidence="10">
    <location>
        <begin position="151"/>
        <end position="170"/>
    </location>
</feature>
<organism evidence="11 12">
    <name type="scientific">Chrysochromulina tobinii</name>
    <dbReference type="NCBI Taxonomy" id="1460289"/>
    <lineage>
        <taxon>Eukaryota</taxon>
        <taxon>Haptista</taxon>
        <taxon>Haptophyta</taxon>
        <taxon>Prymnesiophyceae</taxon>
        <taxon>Prymnesiales</taxon>
        <taxon>Chrysochromulinaceae</taxon>
        <taxon>Chrysochromulina</taxon>
    </lineage>
</organism>
<dbReference type="Proteomes" id="UP000037460">
    <property type="component" value="Unassembled WGS sequence"/>
</dbReference>
<keyword evidence="4 9" id="KW-0999">Mitochondrion inner membrane</keyword>
<dbReference type="InterPro" id="IPR006885">
    <property type="entry name" value="NADH_UbQ_FeS_4_mit-like"/>
</dbReference>
<dbReference type="PANTHER" id="PTHR12219">
    <property type="entry name" value="NADH-UBIQUINONE OXIDOREDUCTASE"/>
    <property type="match status" value="1"/>
</dbReference>
<evidence type="ECO:0000256" key="4">
    <source>
        <dbReference type="ARBA" id="ARBA00022792"/>
    </source>
</evidence>
<dbReference type="GO" id="GO:0005743">
    <property type="term" value="C:mitochondrial inner membrane"/>
    <property type="evidence" value="ECO:0007669"/>
    <property type="project" value="UniProtKB-SubCell"/>
</dbReference>
<keyword evidence="2 9" id="KW-0813">Transport</keyword>
<dbReference type="Pfam" id="PF04800">
    <property type="entry name" value="NDUS4"/>
    <property type="match status" value="1"/>
</dbReference>
<evidence type="ECO:0000256" key="2">
    <source>
        <dbReference type="ARBA" id="ARBA00022448"/>
    </source>
</evidence>
<evidence type="ECO:0000313" key="11">
    <source>
        <dbReference type="EMBL" id="KOO32748.1"/>
    </source>
</evidence>
<name>A0A0M0K2Y1_9EUKA</name>
<gene>
    <name evidence="11" type="ORF">Ctob_013006</name>
</gene>
<evidence type="ECO:0000256" key="1">
    <source>
        <dbReference type="ARBA" id="ARBA00005882"/>
    </source>
</evidence>
<reference evidence="12" key="1">
    <citation type="journal article" date="2015" name="PLoS Genet.">
        <title>Genome Sequence and Transcriptome Analyses of Chrysochromulina tobin: Metabolic Tools for Enhanced Algal Fitness in the Prominent Order Prymnesiales (Haptophyceae).</title>
        <authorList>
            <person name="Hovde B.T."/>
            <person name="Deodato C.R."/>
            <person name="Hunsperger H.M."/>
            <person name="Ryken S.A."/>
            <person name="Yost W."/>
            <person name="Jha R.K."/>
            <person name="Patterson J."/>
            <person name="Monnat R.J. Jr."/>
            <person name="Barlow S.B."/>
            <person name="Starkenburg S.R."/>
            <person name="Cattolico R.A."/>
        </authorList>
    </citation>
    <scope>NUCLEOTIDE SEQUENCE</scope>
    <source>
        <strain evidence="12">CCMP291</strain>
    </source>
</reference>
<keyword evidence="6 9" id="KW-0249">Electron transport</keyword>